<sequence>MLFVRCLAVLHQLLELVPFDLSSTRFQIVKHIHARIVSSGEAISLHLRCRSGSAVRCSLDHCHIPVFYVATILQHETSKIGKVNTESLAKPAIMRAGGDGARPYGTGHMGGAQYTTVSGQANLAHAPPMVRLDNFCYLYAVVGLWLTCYWHDVFVVTGKSIGLSELSTITVHCDILASLKWKETTLDTNKQSVSSQIAAMNAATAQVVTLTSGPPEDVDHTMVGAAISTITTNLPEMTRGVRMIAALMEDDTSGDKLLDAARKLCSAFSDLLKAAEPETKEPRQNLLNAASRVGEASHQVLTTIGDEDESSRELQDILLGLAKAVANTTAALVLKAKNIAATCDDQATQNKVIGAATQCALATSQLVACAK</sequence>
<dbReference type="Proteomes" id="UP001153148">
    <property type="component" value="Unassembled WGS sequence"/>
</dbReference>
<dbReference type="SUPFAM" id="SSF109880">
    <property type="entry name" value="A middle domain of Talin 1"/>
    <property type="match status" value="1"/>
</dbReference>
<dbReference type="PANTHER" id="PTHR19981:SF1">
    <property type="entry name" value="RHEA, ISOFORM B"/>
    <property type="match status" value="1"/>
</dbReference>
<feature type="chain" id="PRO_5045351207" description="Talin central domain-containing protein" evidence="1">
    <location>
        <begin position="23"/>
        <end position="371"/>
    </location>
</feature>
<dbReference type="EMBL" id="CAJPIN010003945">
    <property type="protein sequence ID" value="CAG2056501.1"/>
    <property type="molecule type" value="Genomic_DNA"/>
</dbReference>
<feature type="signal peptide" evidence="1">
    <location>
        <begin position="1"/>
        <end position="22"/>
    </location>
</feature>
<accession>A0ABN7NTX8</accession>
<dbReference type="SUPFAM" id="SSF109885">
    <property type="entry name" value="I/LWEQ domain"/>
    <property type="match status" value="1"/>
</dbReference>
<dbReference type="Gene3D" id="1.20.120.230">
    <property type="entry name" value="Alpha-catenin/vinculin-like"/>
    <property type="match status" value="1"/>
</dbReference>
<keyword evidence="1" id="KW-0732">Signal</keyword>
<dbReference type="Gene3D" id="1.20.1420.10">
    <property type="entry name" value="Talin, central domain"/>
    <property type="match status" value="1"/>
</dbReference>
<dbReference type="PANTHER" id="PTHR19981">
    <property type="entry name" value="TALIN"/>
    <property type="match status" value="1"/>
</dbReference>
<organism evidence="3 4">
    <name type="scientific">Timema podura</name>
    <name type="common">Walking stick</name>
    <dbReference type="NCBI Taxonomy" id="61482"/>
    <lineage>
        <taxon>Eukaryota</taxon>
        <taxon>Metazoa</taxon>
        <taxon>Ecdysozoa</taxon>
        <taxon>Arthropoda</taxon>
        <taxon>Hexapoda</taxon>
        <taxon>Insecta</taxon>
        <taxon>Pterygota</taxon>
        <taxon>Neoptera</taxon>
        <taxon>Polyneoptera</taxon>
        <taxon>Phasmatodea</taxon>
        <taxon>Timematodea</taxon>
        <taxon>Timematoidea</taxon>
        <taxon>Timematidae</taxon>
        <taxon>Timema</taxon>
    </lineage>
</organism>
<feature type="domain" description="Talin central" evidence="2">
    <location>
        <begin position="167"/>
        <end position="301"/>
    </location>
</feature>
<reference evidence="3" key="1">
    <citation type="submission" date="2021-03" db="EMBL/GenBank/DDBJ databases">
        <authorList>
            <person name="Tran Van P."/>
        </authorList>
    </citation>
    <scope>NUCLEOTIDE SEQUENCE</scope>
</reference>
<proteinExistence type="predicted"/>
<name>A0ABN7NTX8_TIMPD</name>
<feature type="non-terminal residue" evidence="3">
    <location>
        <position position="371"/>
    </location>
</feature>
<evidence type="ECO:0000313" key="4">
    <source>
        <dbReference type="Proteomes" id="UP001153148"/>
    </source>
</evidence>
<protein>
    <recommendedName>
        <fullName evidence="2">Talin central domain-containing protein</fullName>
    </recommendedName>
</protein>
<gene>
    <name evidence="3" type="ORF">TPAB3V08_LOCUS3492</name>
</gene>
<dbReference type="InterPro" id="IPR015224">
    <property type="entry name" value="Talin_cent"/>
</dbReference>
<evidence type="ECO:0000313" key="3">
    <source>
        <dbReference type="EMBL" id="CAG2056501.1"/>
    </source>
</evidence>
<evidence type="ECO:0000259" key="2">
    <source>
        <dbReference type="Pfam" id="PF09141"/>
    </source>
</evidence>
<dbReference type="Pfam" id="PF09141">
    <property type="entry name" value="Talin_middle"/>
    <property type="match status" value="1"/>
</dbReference>
<keyword evidence="4" id="KW-1185">Reference proteome</keyword>
<dbReference type="InterPro" id="IPR035964">
    <property type="entry name" value="I/LWEQ_dom_sf"/>
</dbReference>
<comment type="caution">
    <text evidence="3">The sequence shown here is derived from an EMBL/GenBank/DDBJ whole genome shotgun (WGS) entry which is preliminary data.</text>
</comment>
<evidence type="ECO:0000256" key="1">
    <source>
        <dbReference type="SAM" id="SignalP"/>
    </source>
</evidence>
<dbReference type="InterPro" id="IPR036476">
    <property type="entry name" value="Talin_cent_sf"/>
</dbReference>